<evidence type="ECO:0000313" key="2">
    <source>
        <dbReference type="Proteomes" id="UP001234297"/>
    </source>
</evidence>
<sequence length="151" mass="17645">MFNLETETSSYLDVPSDGETTAFCCRLMECDGLPHYIRIGIGSRLTVWKMSMMSNEWLILHNVDLNKAIKRDLYSFSLYGGDIRNLKPIAMSCQGDDKVLFAYYSCPFLSYGRIVSYDLRRDVFELVFPEDFLFAWMFFRYTPAKMSISKR</sequence>
<dbReference type="EMBL" id="CM056816">
    <property type="protein sequence ID" value="KAJ8634247.1"/>
    <property type="molecule type" value="Genomic_DNA"/>
</dbReference>
<proteinExistence type="predicted"/>
<evidence type="ECO:0000313" key="1">
    <source>
        <dbReference type="EMBL" id="KAJ8634247.1"/>
    </source>
</evidence>
<gene>
    <name evidence="1" type="ORF">MRB53_027583</name>
</gene>
<organism evidence="1 2">
    <name type="scientific">Persea americana</name>
    <name type="common">Avocado</name>
    <dbReference type="NCBI Taxonomy" id="3435"/>
    <lineage>
        <taxon>Eukaryota</taxon>
        <taxon>Viridiplantae</taxon>
        <taxon>Streptophyta</taxon>
        <taxon>Embryophyta</taxon>
        <taxon>Tracheophyta</taxon>
        <taxon>Spermatophyta</taxon>
        <taxon>Magnoliopsida</taxon>
        <taxon>Magnoliidae</taxon>
        <taxon>Laurales</taxon>
        <taxon>Lauraceae</taxon>
        <taxon>Persea</taxon>
    </lineage>
</organism>
<accession>A0ACC2LMD1</accession>
<comment type="caution">
    <text evidence="1">The sequence shown here is derived from an EMBL/GenBank/DDBJ whole genome shotgun (WGS) entry which is preliminary data.</text>
</comment>
<keyword evidence="2" id="KW-1185">Reference proteome</keyword>
<protein>
    <submittedName>
        <fullName evidence="1">Uncharacterized protein</fullName>
    </submittedName>
</protein>
<reference evidence="1 2" key="1">
    <citation type="journal article" date="2022" name="Hortic Res">
        <title>A haplotype resolved chromosomal level avocado genome allows analysis of novel avocado genes.</title>
        <authorList>
            <person name="Nath O."/>
            <person name="Fletcher S.J."/>
            <person name="Hayward A."/>
            <person name="Shaw L.M."/>
            <person name="Masouleh A.K."/>
            <person name="Furtado A."/>
            <person name="Henry R.J."/>
            <person name="Mitter N."/>
        </authorList>
    </citation>
    <scope>NUCLEOTIDE SEQUENCE [LARGE SCALE GENOMIC DNA]</scope>
    <source>
        <strain evidence="2">cv. Hass</strain>
    </source>
</reference>
<dbReference type="Proteomes" id="UP001234297">
    <property type="component" value="Chromosome 8"/>
</dbReference>
<name>A0ACC2LMD1_PERAE</name>